<proteinExistence type="predicted"/>
<dbReference type="EMBL" id="JACHMH010000001">
    <property type="protein sequence ID" value="MBB4675835.1"/>
    <property type="molecule type" value="Genomic_DNA"/>
</dbReference>
<dbReference type="RefSeq" id="WP_185001740.1">
    <property type="nucleotide sequence ID" value="NZ_BAAAUI010000022.1"/>
</dbReference>
<protein>
    <submittedName>
        <fullName evidence="1">Uncharacterized protein</fullName>
    </submittedName>
</protein>
<organism evidence="1 2">
    <name type="scientific">Crossiella cryophila</name>
    <dbReference type="NCBI Taxonomy" id="43355"/>
    <lineage>
        <taxon>Bacteria</taxon>
        <taxon>Bacillati</taxon>
        <taxon>Actinomycetota</taxon>
        <taxon>Actinomycetes</taxon>
        <taxon>Pseudonocardiales</taxon>
        <taxon>Pseudonocardiaceae</taxon>
        <taxon>Crossiella</taxon>
    </lineage>
</organism>
<keyword evidence="2" id="KW-1185">Reference proteome</keyword>
<sequence length="180" mass="20181">MREHGQPSWTVSISEDSALSGALFVRDALALSAPEDPFPLVEPSVPVIGANRIDRAAAEREWVAWLDELLYGQRRNARDRPVLTEAALELLEPLRVWERTRRGGLEGPRYGGLFITEFVNSFEDRLGRPVRPFGLTITVAPVQGRFFWQRGSADLLASRALLEDPKAFEIEFDPVVRALA</sequence>
<evidence type="ECO:0000313" key="1">
    <source>
        <dbReference type="EMBL" id="MBB4675835.1"/>
    </source>
</evidence>
<reference evidence="1 2" key="1">
    <citation type="submission" date="2020-08" db="EMBL/GenBank/DDBJ databases">
        <title>Sequencing the genomes of 1000 actinobacteria strains.</title>
        <authorList>
            <person name="Klenk H.-P."/>
        </authorList>
    </citation>
    <scope>NUCLEOTIDE SEQUENCE [LARGE SCALE GENOMIC DNA]</scope>
    <source>
        <strain evidence="1 2">DSM 44230</strain>
    </source>
</reference>
<dbReference type="Proteomes" id="UP000533598">
    <property type="component" value="Unassembled WGS sequence"/>
</dbReference>
<comment type="caution">
    <text evidence="1">The sequence shown here is derived from an EMBL/GenBank/DDBJ whole genome shotgun (WGS) entry which is preliminary data.</text>
</comment>
<accession>A0A7W7C792</accession>
<gene>
    <name evidence="1" type="ORF">HNR67_001953</name>
</gene>
<dbReference type="AlphaFoldDB" id="A0A7W7C792"/>
<evidence type="ECO:0000313" key="2">
    <source>
        <dbReference type="Proteomes" id="UP000533598"/>
    </source>
</evidence>
<name>A0A7W7C792_9PSEU</name>